<comment type="similarity">
    <text evidence="7">Belongs to the drug/metabolite transporter (DMT) superfamily. Small multidrug resistance (SMR) (TC 2.A.7.1) family.</text>
</comment>
<keyword evidence="2" id="KW-0813">Transport</keyword>
<reference evidence="9 10" key="1">
    <citation type="submission" date="2023-09" db="EMBL/GenBank/DDBJ databases">
        <title>Streptomyces sp. nov.: A antagonism against Alternaria gaisen Producing Streptochlin, Isolated from Tamarix root soil.</title>
        <authorList>
            <person name="Chen Y."/>
        </authorList>
    </citation>
    <scope>NUCLEOTIDE SEQUENCE [LARGE SCALE GENOMIC DNA]</scope>
    <source>
        <strain evidence="9 10">TRM76323</strain>
    </source>
</reference>
<comment type="caution">
    <text evidence="9">The sequence shown here is derived from an EMBL/GenBank/DDBJ whole genome shotgun (WGS) entry which is preliminary data.</text>
</comment>
<keyword evidence="5 8" id="KW-1133">Transmembrane helix</keyword>
<feature type="transmembrane region" description="Helical" evidence="8">
    <location>
        <begin position="59"/>
        <end position="78"/>
    </location>
</feature>
<dbReference type="Proteomes" id="UP001250181">
    <property type="component" value="Unassembled WGS sequence"/>
</dbReference>
<evidence type="ECO:0000256" key="3">
    <source>
        <dbReference type="ARBA" id="ARBA00022475"/>
    </source>
</evidence>
<proteinExistence type="inferred from homology"/>
<comment type="subcellular location">
    <subcellularLocation>
        <location evidence="1 7">Cell membrane</location>
        <topology evidence="1 7">Multi-pass membrane protein</topology>
    </subcellularLocation>
</comment>
<dbReference type="PANTHER" id="PTHR30561">
    <property type="entry name" value="SMR FAMILY PROTON-DEPENDENT DRUG EFFLUX TRANSPORTER SUGE"/>
    <property type="match status" value="1"/>
</dbReference>
<evidence type="ECO:0000313" key="9">
    <source>
        <dbReference type="EMBL" id="MDT9681247.1"/>
    </source>
</evidence>
<keyword evidence="4 7" id="KW-0812">Transmembrane</keyword>
<organism evidence="9 10">
    <name type="scientific">Streptomyces tamarix</name>
    <dbReference type="NCBI Taxonomy" id="3078565"/>
    <lineage>
        <taxon>Bacteria</taxon>
        <taxon>Bacillati</taxon>
        <taxon>Actinomycetota</taxon>
        <taxon>Actinomycetes</taxon>
        <taxon>Kitasatosporales</taxon>
        <taxon>Streptomycetaceae</taxon>
        <taxon>Streptomyces</taxon>
    </lineage>
</organism>
<feature type="transmembrane region" description="Helical" evidence="8">
    <location>
        <begin position="29"/>
        <end position="47"/>
    </location>
</feature>
<evidence type="ECO:0000256" key="6">
    <source>
        <dbReference type="ARBA" id="ARBA00023136"/>
    </source>
</evidence>
<evidence type="ECO:0000313" key="10">
    <source>
        <dbReference type="Proteomes" id="UP001250181"/>
    </source>
</evidence>
<dbReference type="InterPro" id="IPR045324">
    <property type="entry name" value="Small_multidrug_res"/>
</dbReference>
<keyword evidence="10" id="KW-1185">Reference proteome</keyword>
<evidence type="ECO:0000256" key="1">
    <source>
        <dbReference type="ARBA" id="ARBA00004651"/>
    </source>
</evidence>
<dbReference type="Gene3D" id="1.10.3730.20">
    <property type="match status" value="1"/>
</dbReference>
<evidence type="ECO:0000256" key="8">
    <source>
        <dbReference type="SAM" id="Phobius"/>
    </source>
</evidence>
<evidence type="ECO:0000256" key="5">
    <source>
        <dbReference type="ARBA" id="ARBA00022989"/>
    </source>
</evidence>
<gene>
    <name evidence="9" type="ORF">RND61_04045</name>
</gene>
<dbReference type="Pfam" id="PF00893">
    <property type="entry name" value="Multi_Drug_Res"/>
    <property type="match status" value="1"/>
</dbReference>
<dbReference type="EMBL" id="JAWCTQ010000003">
    <property type="protein sequence ID" value="MDT9681247.1"/>
    <property type="molecule type" value="Genomic_DNA"/>
</dbReference>
<keyword evidence="6 8" id="KW-0472">Membrane</keyword>
<evidence type="ECO:0000256" key="2">
    <source>
        <dbReference type="ARBA" id="ARBA00022448"/>
    </source>
</evidence>
<keyword evidence="3" id="KW-1003">Cell membrane</keyword>
<dbReference type="InterPro" id="IPR000390">
    <property type="entry name" value="Small_drug/metabolite_transptr"/>
</dbReference>
<evidence type="ECO:0000256" key="7">
    <source>
        <dbReference type="RuleBase" id="RU003942"/>
    </source>
</evidence>
<name>A0ABU3QFS5_9ACTN</name>
<protein>
    <submittedName>
        <fullName evidence="9">Multidrug efflux SMR transporter</fullName>
    </submittedName>
</protein>
<sequence>MAWVLLVVAGLLEVGWSVGMKYTDGFTRLWPSVLTCCGIVASMVLLAQATRTLPIGTAYGVWVGIGAAGAAVVGMLVLGEPVTAARIFFVCLLLVAVVGLKATSGH</sequence>
<dbReference type="SUPFAM" id="SSF103481">
    <property type="entry name" value="Multidrug resistance efflux transporter EmrE"/>
    <property type="match status" value="1"/>
</dbReference>
<feature type="transmembrane region" description="Helical" evidence="8">
    <location>
        <begin position="84"/>
        <end position="103"/>
    </location>
</feature>
<evidence type="ECO:0000256" key="4">
    <source>
        <dbReference type="ARBA" id="ARBA00022692"/>
    </source>
</evidence>
<accession>A0ABU3QFS5</accession>
<dbReference type="RefSeq" id="WP_315876255.1">
    <property type="nucleotide sequence ID" value="NZ_JAWCTQ010000003.1"/>
</dbReference>
<dbReference type="PANTHER" id="PTHR30561:SF0">
    <property type="entry name" value="GUANIDINIUM EXPORTER"/>
    <property type="match status" value="1"/>
</dbReference>
<dbReference type="InterPro" id="IPR037185">
    <property type="entry name" value="EmrE-like"/>
</dbReference>